<accession>N6W604</accession>
<dbReference type="InterPro" id="IPR025445">
    <property type="entry name" value="DUF4191"/>
</dbReference>
<reference evidence="2 3" key="1">
    <citation type="submission" date="2013-03" db="EMBL/GenBank/DDBJ databases">
        <title>Reference genome for the Human Microbiome Project.</title>
        <authorList>
            <person name="Aqrawi P."/>
            <person name="Ayvaz T."/>
            <person name="Bess C."/>
            <person name="Blankenburg K."/>
            <person name="Coyle M."/>
            <person name="Deng J."/>
            <person name="Forbes L."/>
            <person name="Fowler G."/>
            <person name="Francisco L."/>
            <person name="Fu Q."/>
            <person name="Gibbs R."/>
            <person name="Gross S."/>
            <person name="Gubbala S."/>
            <person name="Hale W."/>
            <person name="Hemphill L."/>
            <person name="Highlander S."/>
            <person name="Hirani K."/>
            <person name="Jackson L."/>
            <person name="Jakkamsetti A."/>
            <person name="Javaid M."/>
            <person name="Jayaseelan J.C."/>
            <person name="Jiang H."/>
            <person name="Joshi V."/>
            <person name="Korchina V."/>
            <person name="Kovar C."/>
            <person name="Lara F."/>
            <person name="Lee S."/>
            <person name="Liu Y."/>
            <person name="Mata R."/>
            <person name="Mathew T."/>
            <person name="Munidasa M."/>
            <person name="Muzny D."/>
            <person name="Nazareth L."/>
            <person name="Ngo R."/>
            <person name="Nguyen L."/>
            <person name="Nguyen N."/>
            <person name="Okwuonu G."/>
            <person name="Ongeri F."/>
            <person name="Palculict T."/>
            <person name="Patil S."/>
            <person name="Petrosino J."/>
            <person name="Pham C."/>
            <person name="Pham P."/>
            <person name="Pu L.-L."/>
            <person name="Qin X."/>
            <person name="Qu J."/>
            <person name="Reid J."/>
            <person name="Ross M."/>
            <person name="Ruth R."/>
            <person name="Saada N."/>
            <person name="San Lucas F."/>
            <person name="Santibanez J."/>
            <person name="Shang Y."/>
            <person name="Simmons D."/>
            <person name="Song X.-Z."/>
            <person name="Tang L.-Y."/>
            <person name="Thornton R."/>
            <person name="Warren J."/>
            <person name="Weissenberger G."/>
            <person name="Wilczek-Boney K."/>
            <person name="Worley K."/>
            <person name="Youmans B."/>
            <person name="Zhang J."/>
            <person name="Zhang L."/>
            <person name="Zhao Z."/>
            <person name="Zhou C."/>
            <person name="Zhu D."/>
            <person name="Zhu Y."/>
        </authorList>
    </citation>
    <scope>NUCLEOTIDE SEQUENCE [LARGE SCALE GENOMIC DNA]</scope>
    <source>
        <strain evidence="2 3">F0333</strain>
    </source>
</reference>
<name>N6W604_9ACTO</name>
<comment type="caution">
    <text evidence="2">The sequence shown here is derived from an EMBL/GenBank/DDBJ whole genome shotgun (WGS) entry which is preliminary data.</text>
</comment>
<keyword evidence="1" id="KW-0472">Membrane</keyword>
<evidence type="ECO:0000313" key="3">
    <source>
        <dbReference type="Proteomes" id="UP000013015"/>
    </source>
</evidence>
<keyword evidence="3" id="KW-1185">Reference proteome</keyword>
<evidence type="ECO:0000256" key="1">
    <source>
        <dbReference type="SAM" id="Phobius"/>
    </source>
</evidence>
<dbReference type="PATRIC" id="fig|888050.3.peg.1282"/>
<protein>
    <submittedName>
        <fullName evidence="2">Integral membrane protein</fullName>
    </submittedName>
</protein>
<dbReference type="OrthoDB" id="8479889at2"/>
<keyword evidence="1" id="KW-1133">Transmembrane helix</keyword>
<dbReference type="AlphaFoldDB" id="N6W604"/>
<dbReference type="Pfam" id="PF13829">
    <property type="entry name" value="DUF4191"/>
    <property type="match status" value="1"/>
</dbReference>
<dbReference type="RefSeq" id="WP_005963589.1">
    <property type="nucleotide sequence ID" value="NZ_CP040505.1"/>
</dbReference>
<dbReference type="Proteomes" id="UP000013015">
    <property type="component" value="Unassembled WGS sequence"/>
</dbReference>
<dbReference type="eggNOG" id="ENOG502ZA9M">
    <property type="taxonomic scope" value="Bacteria"/>
</dbReference>
<dbReference type="HOGENOM" id="CLU_089257_0_0_11"/>
<gene>
    <name evidence="2" type="ORF">HMPREF9004_1344</name>
</gene>
<feature type="transmembrane region" description="Helical" evidence="1">
    <location>
        <begin position="56"/>
        <end position="79"/>
    </location>
</feature>
<proteinExistence type="predicted"/>
<keyword evidence="1" id="KW-0812">Transmembrane</keyword>
<dbReference type="STRING" id="888050.HMPREF9004_1344"/>
<dbReference type="EMBL" id="AQHZ01000022">
    <property type="protein sequence ID" value="ENO17940.1"/>
    <property type="molecule type" value="Genomic_DNA"/>
</dbReference>
<organism evidence="2 3">
    <name type="scientific">Schaalia cardiffensis F0333</name>
    <dbReference type="NCBI Taxonomy" id="888050"/>
    <lineage>
        <taxon>Bacteria</taxon>
        <taxon>Bacillati</taxon>
        <taxon>Actinomycetota</taxon>
        <taxon>Actinomycetes</taxon>
        <taxon>Actinomycetales</taxon>
        <taxon>Actinomycetaceae</taxon>
        <taxon>Schaalia</taxon>
    </lineage>
</organism>
<evidence type="ECO:0000313" key="2">
    <source>
        <dbReference type="EMBL" id="ENO17940.1"/>
    </source>
</evidence>
<sequence length="230" mass="25606">MSENNTPKKRRWYHNLADAYRITKRTYPWIAWLLVGSAILTLCLALVIAALTNGNWILWTILGIALGATVAMTVLSLLVRRAMYAQIDGTVGSVYAVLSQIKSGWIISEEPVNVTREQDVIWRLIGRPGVVFISEGPSNRVQPLLSAERKKVSRVIKNVPVHVIQVGHDEGQIELAKLEGRLRKLKKVLTKEEVPAVSARLKALGSRGLPIPKGVDPTKVRPNRRAMRGR</sequence>
<feature type="transmembrane region" description="Helical" evidence="1">
    <location>
        <begin position="29"/>
        <end position="50"/>
    </location>
</feature>